<evidence type="ECO:0000313" key="10">
    <source>
        <dbReference type="EMBL" id="KAK2601278.1"/>
    </source>
</evidence>
<keyword evidence="4" id="KW-0805">Transcription regulation</keyword>
<dbReference type="SMART" id="SM00066">
    <property type="entry name" value="GAL4"/>
    <property type="match status" value="1"/>
</dbReference>
<organism evidence="10 11">
    <name type="scientific">Phomopsis amygdali</name>
    <name type="common">Fusicoccum amygdali</name>
    <dbReference type="NCBI Taxonomy" id="1214568"/>
    <lineage>
        <taxon>Eukaryota</taxon>
        <taxon>Fungi</taxon>
        <taxon>Dikarya</taxon>
        <taxon>Ascomycota</taxon>
        <taxon>Pezizomycotina</taxon>
        <taxon>Sordariomycetes</taxon>
        <taxon>Sordariomycetidae</taxon>
        <taxon>Diaporthales</taxon>
        <taxon>Diaporthaceae</taxon>
        <taxon>Diaporthe</taxon>
    </lineage>
</organism>
<dbReference type="CDD" id="cd12148">
    <property type="entry name" value="fungal_TF_MHR"/>
    <property type="match status" value="1"/>
</dbReference>
<dbReference type="InterPro" id="IPR036864">
    <property type="entry name" value="Zn2-C6_fun-type_DNA-bd_sf"/>
</dbReference>
<dbReference type="InterPro" id="IPR001138">
    <property type="entry name" value="Zn2Cys6_DnaBD"/>
</dbReference>
<feature type="region of interest" description="Disordered" evidence="8">
    <location>
        <begin position="643"/>
        <end position="685"/>
    </location>
</feature>
<feature type="compositionally biased region" description="Polar residues" evidence="8">
    <location>
        <begin position="670"/>
        <end position="685"/>
    </location>
</feature>
<keyword evidence="5" id="KW-0238">DNA-binding</keyword>
<keyword evidence="7" id="KW-0539">Nucleus</keyword>
<proteinExistence type="predicted"/>
<keyword evidence="11" id="KW-1185">Reference proteome</keyword>
<dbReference type="GO" id="GO:0006351">
    <property type="term" value="P:DNA-templated transcription"/>
    <property type="evidence" value="ECO:0007669"/>
    <property type="project" value="InterPro"/>
</dbReference>
<dbReference type="SUPFAM" id="SSF57701">
    <property type="entry name" value="Zn2/Cys6 DNA-binding domain"/>
    <property type="match status" value="1"/>
</dbReference>
<sequence>MPSSPTCATAVSDAETPTPSASGRRPGSQKARRYGFACASCKSRKVRCSGDQPICKACQRTGEACIWPSQDSNASRLRDANARIRQLEAALRESPSLSRPAGDLCNTHQSQERLPQASVSTNSAATGPSPIISTDSPVTEAAYPPSATEIWFQVGIGEDGAIVYNGPTSRFHAGPLDETNLATATGATDPQARSLSGPRRAAQVEILRSQHSLMETVWMPLIETRPVVNGTGVDMTVGMALLDIYWTWLHPLHNCVYRPCFIMDLALGGQYCSDFLLTCIFALAARHLPERNSSFSDVGKGEDFVKKAKELLLVEMAADKPSIPTIQGLLILGGRQCAVGRSSEGWLYTGMAIRMMIDIGLHLDTPKLAELQRWTPAETETRKRLYNSAYIWDKTLSLAIGRPPCLIRRPYSSLEILDKFDDTRDWSPVQAVEVGDTYTPVPSWNSTTFCAFCQLHELTTEMILLFSSAPSTENFATQIDSLDTRFRALYDGMPEFLRIDDPVTIQQCPPPHIISLNLLYHALHIVLRRPYLTSRNLALKAQSTGVCITHSKQMHAIHSLYARTFPHRLMTYQISYCMFSAATVEIQMMKTATNQAEKDDAAARLAYAVRVLQNEATHTPGSGRSLDTIRRLLNAGLEQPVQSAGHRYGANGSSVGQAHPGARHDDGESGLSSIPPVSSDNLDPSAQTHSLIAGEEFSTSMFSSEEAWGDHMGLAGLDTGAGFHPDAFSWGMANNFPRGMEFYSRGGPLPSYTASFSYPERR</sequence>
<dbReference type="InterPro" id="IPR007219">
    <property type="entry name" value="XnlR_reg_dom"/>
</dbReference>
<evidence type="ECO:0000256" key="4">
    <source>
        <dbReference type="ARBA" id="ARBA00023015"/>
    </source>
</evidence>
<dbReference type="GO" id="GO:0005634">
    <property type="term" value="C:nucleus"/>
    <property type="evidence" value="ECO:0007669"/>
    <property type="project" value="UniProtKB-SubCell"/>
</dbReference>
<keyword evidence="2" id="KW-0479">Metal-binding</keyword>
<dbReference type="EMBL" id="JAUJFL010000006">
    <property type="protein sequence ID" value="KAK2601278.1"/>
    <property type="molecule type" value="Genomic_DNA"/>
</dbReference>
<dbReference type="Proteomes" id="UP001265746">
    <property type="component" value="Unassembled WGS sequence"/>
</dbReference>
<keyword evidence="6" id="KW-0804">Transcription</keyword>
<feature type="compositionally biased region" description="Polar residues" evidence="8">
    <location>
        <begin position="1"/>
        <end position="21"/>
    </location>
</feature>
<dbReference type="Gene3D" id="4.10.240.10">
    <property type="entry name" value="Zn(2)-C6 fungal-type DNA-binding domain"/>
    <property type="match status" value="1"/>
</dbReference>
<evidence type="ECO:0000256" key="7">
    <source>
        <dbReference type="ARBA" id="ARBA00023242"/>
    </source>
</evidence>
<feature type="domain" description="Zn(2)-C6 fungal-type" evidence="9">
    <location>
        <begin position="37"/>
        <end position="67"/>
    </location>
</feature>
<comment type="subcellular location">
    <subcellularLocation>
        <location evidence="1">Nucleus</location>
    </subcellularLocation>
</comment>
<evidence type="ECO:0000256" key="5">
    <source>
        <dbReference type="ARBA" id="ARBA00023125"/>
    </source>
</evidence>
<evidence type="ECO:0000259" key="9">
    <source>
        <dbReference type="PROSITE" id="PS50048"/>
    </source>
</evidence>
<keyword evidence="3" id="KW-0862">Zinc</keyword>
<dbReference type="CDD" id="cd00067">
    <property type="entry name" value="GAL4"/>
    <property type="match status" value="1"/>
</dbReference>
<dbReference type="Pfam" id="PF00172">
    <property type="entry name" value="Zn_clus"/>
    <property type="match status" value="1"/>
</dbReference>
<gene>
    <name evidence="10" type="ORF">N8I77_010741</name>
</gene>
<dbReference type="PROSITE" id="PS00463">
    <property type="entry name" value="ZN2_CY6_FUNGAL_1"/>
    <property type="match status" value="1"/>
</dbReference>
<dbReference type="PANTHER" id="PTHR31313:SF85">
    <property type="entry name" value="ZN(II)2CYS6 TRANSCRIPTION FACTOR (EUROFUNG)"/>
    <property type="match status" value="1"/>
</dbReference>
<evidence type="ECO:0000313" key="11">
    <source>
        <dbReference type="Proteomes" id="UP001265746"/>
    </source>
</evidence>
<comment type="caution">
    <text evidence="10">The sequence shown here is derived from an EMBL/GenBank/DDBJ whole genome shotgun (WGS) entry which is preliminary data.</text>
</comment>
<feature type="compositionally biased region" description="Polar residues" evidence="8">
    <location>
        <begin position="106"/>
        <end position="137"/>
    </location>
</feature>
<reference evidence="10" key="1">
    <citation type="submission" date="2023-06" db="EMBL/GenBank/DDBJ databases">
        <authorList>
            <person name="Noh H."/>
        </authorList>
    </citation>
    <scope>NUCLEOTIDE SEQUENCE</scope>
    <source>
        <strain evidence="10">DUCC20226</strain>
    </source>
</reference>
<feature type="region of interest" description="Disordered" evidence="8">
    <location>
        <begin position="1"/>
        <end position="30"/>
    </location>
</feature>
<dbReference type="AlphaFoldDB" id="A0AAD9S8Y4"/>
<evidence type="ECO:0000256" key="2">
    <source>
        <dbReference type="ARBA" id="ARBA00022723"/>
    </source>
</evidence>
<dbReference type="InterPro" id="IPR051615">
    <property type="entry name" value="Transcr_Regulatory_Elem"/>
</dbReference>
<dbReference type="GO" id="GO:0000981">
    <property type="term" value="F:DNA-binding transcription factor activity, RNA polymerase II-specific"/>
    <property type="evidence" value="ECO:0007669"/>
    <property type="project" value="InterPro"/>
</dbReference>
<evidence type="ECO:0000256" key="6">
    <source>
        <dbReference type="ARBA" id="ARBA00023163"/>
    </source>
</evidence>
<name>A0AAD9S8Y4_PHOAM</name>
<dbReference type="GO" id="GO:0003677">
    <property type="term" value="F:DNA binding"/>
    <property type="evidence" value="ECO:0007669"/>
    <property type="project" value="UniProtKB-KW"/>
</dbReference>
<feature type="region of interest" description="Disordered" evidence="8">
    <location>
        <begin position="91"/>
        <end position="140"/>
    </location>
</feature>
<dbReference type="PROSITE" id="PS50048">
    <property type="entry name" value="ZN2_CY6_FUNGAL_2"/>
    <property type="match status" value="1"/>
</dbReference>
<dbReference type="PANTHER" id="PTHR31313">
    <property type="entry name" value="TY1 ENHANCER ACTIVATOR"/>
    <property type="match status" value="1"/>
</dbReference>
<accession>A0AAD9S8Y4</accession>
<dbReference type="Pfam" id="PF04082">
    <property type="entry name" value="Fungal_trans"/>
    <property type="match status" value="1"/>
</dbReference>
<protein>
    <recommendedName>
        <fullName evidence="9">Zn(2)-C6 fungal-type domain-containing protein</fullName>
    </recommendedName>
</protein>
<evidence type="ECO:0000256" key="3">
    <source>
        <dbReference type="ARBA" id="ARBA00022833"/>
    </source>
</evidence>
<dbReference type="GO" id="GO:0008270">
    <property type="term" value="F:zinc ion binding"/>
    <property type="evidence" value="ECO:0007669"/>
    <property type="project" value="InterPro"/>
</dbReference>
<dbReference type="SMART" id="SM00906">
    <property type="entry name" value="Fungal_trans"/>
    <property type="match status" value="1"/>
</dbReference>
<evidence type="ECO:0000256" key="8">
    <source>
        <dbReference type="SAM" id="MobiDB-lite"/>
    </source>
</evidence>
<evidence type="ECO:0000256" key="1">
    <source>
        <dbReference type="ARBA" id="ARBA00004123"/>
    </source>
</evidence>